<feature type="transmembrane region" description="Helical" evidence="1">
    <location>
        <begin position="34"/>
        <end position="52"/>
    </location>
</feature>
<evidence type="ECO:0000259" key="2">
    <source>
        <dbReference type="Pfam" id="PF03372"/>
    </source>
</evidence>
<keyword evidence="1" id="KW-0812">Transmembrane</keyword>
<evidence type="ECO:0000313" key="4">
    <source>
        <dbReference type="Proteomes" id="UP001595616"/>
    </source>
</evidence>
<keyword evidence="1" id="KW-0472">Membrane</keyword>
<accession>A0ABV7YTL1</accession>
<keyword evidence="4" id="KW-1185">Reference proteome</keyword>
<feature type="domain" description="Endonuclease/exonuclease/phosphatase" evidence="2">
    <location>
        <begin position="105"/>
        <end position="310"/>
    </location>
</feature>
<keyword evidence="3" id="KW-0540">Nuclease</keyword>
<proteinExistence type="predicted"/>
<keyword evidence="3" id="KW-0255">Endonuclease</keyword>
<gene>
    <name evidence="3" type="ORF">ACFOOI_06120</name>
</gene>
<feature type="transmembrane region" description="Helical" evidence="1">
    <location>
        <begin position="59"/>
        <end position="83"/>
    </location>
</feature>
<dbReference type="Pfam" id="PF03372">
    <property type="entry name" value="Exo_endo_phos"/>
    <property type="match status" value="1"/>
</dbReference>
<dbReference type="EMBL" id="JBHRYQ010000001">
    <property type="protein sequence ID" value="MFC3810221.1"/>
    <property type="molecule type" value="Genomic_DNA"/>
</dbReference>
<dbReference type="Gene3D" id="3.60.10.10">
    <property type="entry name" value="Endonuclease/exonuclease/phosphatase"/>
    <property type="match status" value="1"/>
</dbReference>
<evidence type="ECO:0000256" key="1">
    <source>
        <dbReference type="SAM" id="Phobius"/>
    </source>
</evidence>
<comment type="caution">
    <text evidence="3">The sequence shown here is derived from an EMBL/GenBank/DDBJ whole genome shotgun (WGS) entry which is preliminary data.</text>
</comment>
<organism evidence="3 4">
    <name type="scientific">Lacihabitans lacunae</name>
    <dbReference type="NCBI Taxonomy" id="1028214"/>
    <lineage>
        <taxon>Bacteria</taxon>
        <taxon>Pseudomonadati</taxon>
        <taxon>Bacteroidota</taxon>
        <taxon>Cytophagia</taxon>
        <taxon>Cytophagales</taxon>
        <taxon>Leadbetterellaceae</taxon>
        <taxon>Lacihabitans</taxon>
    </lineage>
</organism>
<dbReference type="RefSeq" id="WP_379836164.1">
    <property type="nucleotide sequence ID" value="NZ_JBHRYQ010000001.1"/>
</dbReference>
<evidence type="ECO:0000313" key="3">
    <source>
        <dbReference type="EMBL" id="MFC3810221.1"/>
    </source>
</evidence>
<protein>
    <submittedName>
        <fullName evidence="3">Endonuclease/exonuclease/phosphatase family protein</fullName>
    </submittedName>
</protein>
<name>A0ABV7YTL1_9BACT</name>
<dbReference type="InterPro" id="IPR005135">
    <property type="entry name" value="Endo/exonuclease/phosphatase"/>
</dbReference>
<reference evidence="4" key="1">
    <citation type="journal article" date="2019" name="Int. J. Syst. Evol. Microbiol.">
        <title>The Global Catalogue of Microorganisms (GCM) 10K type strain sequencing project: providing services to taxonomists for standard genome sequencing and annotation.</title>
        <authorList>
            <consortium name="The Broad Institute Genomics Platform"/>
            <consortium name="The Broad Institute Genome Sequencing Center for Infectious Disease"/>
            <person name="Wu L."/>
            <person name="Ma J."/>
        </authorList>
    </citation>
    <scope>NUCLEOTIDE SEQUENCE [LARGE SCALE GENOMIC DNA]</scope>
    <source>
        <strain evidence="4">CECT 7956</strain>
    </source>
</reference>
<keyword evidence="1" id="KW-1133">Transmembrane helix</keyword>
<dbReference type="Proteomes" id="UP001595616">
    <property type="component" value="Unassembled WGS sequence"/>
</dbReference>
<dbReference type="GO" id="GO:0004519">
    <property type="term" value="F:endonuclease activity"/>
    <property type="evidence" value="ECO:0007669"/>
    <property type="project" value="UniProtKB-KW"/>
</dbReference>
<sequence>MIAIYILSVLILAGILVPETDNDYWLIRGQDYFKTFYAFFAVLFSVLIFVFSDLSIPDYGLMSLLICGAIYSFIVFMPFTIFWPKSVSKSKRQAEDERNLKIFIFNVYQYNERYADAINAIIKHKPDLVLLLETCSKWEKAMSVLENTYQYQVKAIREDTYGLLMMSKLPFEESQINYFVSKNIPSAEVLLNIHGNPLRVFGLHPKPPVPGEAEYATNKDKELIRTARKIVKNFADQNCLLVGDLNDVAWSKSSRIFKKLTNMKDPRVGRGFFSTFPASSPFKIPIDQVFCSPNLKLVEMNLLENIGSDHLPLVVTFEI</sequence>
<dbReference type="InterPro" id="IPR036691">
    <property type="entry name" value="Endo/exonu/phosph_ase_sf"/>
</dbReference>
<dbReference type="SUPFAM" id="SSF56219">
    <property type="entry name" value="DNase I-like"/>
    <property type="match status" value="1"/>
</dbReference>
<keyword evidence="3" id="KW-0378">Hydrolase</keyword>